<feature type="domain" description="NAD-dependent epimerase/dehydratase" evidence="3">
    <location>
        <begin position="83"/>
        <end position="306"/>
    </location>
</feature>
<feature type="region of interest" description="Disordered" evidence="2">
    <location>
        <begin position="504"/>
        <end position="526"/>
    </location>
</feature>
<gene>
    <name evidence="4" type="ORF">EVOR1521_LOCUS19788</name>
</gene>
<dbReference type="Pfam" id="PF01370">
    <property type="entry name" value="Epimerase"/>
    <property type="match status" value="1"/>
</dbReference>
<keyword evidence="5" id="KW-1185">Reference proteome</keyword>
<dbReference type="InterPro" id="IPR001509">
    <property type="entry name" value="Epimerase_deHydtase"/>
</dbReference>
<keyword evidence="1" id="KW-0677">Repeat</keyword>
<sequence length="890" mass="95461">MAMAFVASAPGAAPGAQAVRQHASLAARQDLGAGPTSQRAIGAWTLAGALGIAAVQARRGSRSGRGREARVARAVGQGGSKRILVMGGTRFIGCYLVAKLRELGHKVVVCNRGKTNGGKPERLPGVSDAEYAKMLEGVDVLIADRKNPDQLRTAVSAAGQFDIVFDNNVRTLADIEPLVRGIKAKGGCQQFIMMSSAGVYGPTDVLPLSESTPGDPNSRHKDKLACEQYLAAEGLNWTSIRPVYIYGPLNYNPVERYFFDRVSRNRPVCIPYGGKYITQLGHCEDLADFMAKCVGNAAVSGQVFNVSSEEYVTFDGMAKVCAAAAGVGEPKIVHYDPKSVEVPKDFPKAFPFRGMHFFASIEKAKRQVPSWRPKYNMFEGLKSSFELDYLARGFDKKDPDFRTDDLILQKAGVSAGASSTSSSGNVRHGIGYPYSFQKDAYADLQYGNDVGYLPDGTPMNAAGNAINHPETIQPDPHSPGSPLPRAIFANDVGYLPDGTPLNRAGNAINHPETIGPDPHSPGSPLPASAYAAEVGYLVDGTPIATAGNNSLRFGYRGQVAQGLRDGLGELRLPSGAVYRGQWELGVRSGHGEWQHPKRGSYLGQWKNNQMHGEGLLKANGVKYQGTFSEGRFHEEGELCLADGTVFAGRWRKGLEHGLGRLRLPDGKCYEGQWVKGEVEGQGTLTYGDGRKRYVGQFRAAKPHGHGCMAYADGNAYEGQWQYGVPAGKGRWTVGDVQAAFTPVSSVRPSPRQRAAAPGAGFTESSSELGSVDTQEINFEELQGAGLRGFGRNCHLCSAKELGAAPSVLKILEVCEEHLEAMQLKDLDAVNVSTALHRIAKKSDSEVKDPRFGALLRRLPLLPSGGPQCLASAARASAKTKAREEPPMAAL</sequence>
<evidence type="ECO:0000256" key="1">
    <source>
        <dbReference type="ARBA" id="ARBA00022737"/>
    </source>
</evidence>
<dbReference type="Gene3D" id="3.40.50.720">
    <property type="entry name" value="NAD(P)-binding Rossmann-like Domain"/>
    <property type="match status" value="1"/>
</dbReference>
<dbReference type="Proteomes" id="UP001178507">
    <property type="component" value="Unassembled WGS sequence"/>
</dbReference>
<dbReference type="AlphaFoldDB" id="A0AA36IXG5"/>
<comment type="caution">
    <text evidence="4">The sequence shown here is derived from an EMBL/GenBank/DDBJ whole genome shotgun (WGS) entry which is preliminary data.</text>
</comment>
<dbReference type="PANTHER" id="PTHR23084">
    <property type="entry name" value="PHOSPHATIDYLINOSITOL-4-PHOSPHATE 5-KINASE RELATED"/>
    <property type="match status" value="1"/>
</dbReference>
<evidence type="ECO:0000313" key="4">
    <source>
        <dbReference type="EMBL" id="CAJ1395339.1"/>
    </source>
</evidence>
<organism evidence="4 5">
    <name type="scientific">Effrenium voratum</name>
    <dbReference type="NCBI Taxonomy" id="2562239"/>
    <lineage>
        <taxon>Eukaryota</taxon>
        <taxon>Sar</taxon>
        <taxon>Alveolata</taxon>
        <taxon>Dinophyceae</taxon>
        <taxon>Suessiales</taxon>
        <taxon>Symbiodiniaceae</taxon>
        <taxon>Effrenium</taxon>
    </lineage>
</organism>
<reference evidence="4" key="1">
    <citation type="submission" date="2023-08" db="EMBL/GenBank/DDBJ databases">
        <authorList>
            <person name="Chen Y."/>
            <person name="Shah S."/>
            <person name="Dougan E. K."/>
            <person name="Thang M."/>
            <person name="Chan C."/>
        </authorList>
    </citation>
    <scope>NUCLEOTIDE SEQUENCE</scope>
</reference>
<accession>A0AA36IXG5</accession>
<dbReference type="PANTHER" id="PTHR23084:SF263">
    <property type="entry name" value="MORN REPEAT-CONTAINING PROTEIN 1"/>
    <property type="match status" value="1"/>
</dbReference>
<name>A0AA36IXG5_9DINO</name>
<dbReference type="EMBL" id="CAUJNA010003124">
    <property type="protein sequence ID" value="CAJ1395339.1"/>
    <property type="molecule type" value="Genomic_DNA"/>
</dbReference>
<dbReference type="SUPFAM" id="SSF51735">
    <property type="entry name" value="NAD(P)-binding Rossmann-fold domains"/>
    <property type="match status" value="1"/>
</dbReference>
<dbReference type="SUPFAM" id="SSF82185">
    <property type="entry name" value="Histone H3 K4-specific methyltransferase SET7/9 N-terminal domain"/>
    <property type="match status" value="1"/>
</dbReference>
<evidence type="ECO:0000313" key="5">
    <source>
        <dbReference type="Proteomes" id="UP001178507"/>
    </source>
</evidence>
<dbReference type="Gene3D" id="2.20.110.10">
    <property type="entry name" value="Histone H3 K4-specific methyltransferase SET7/9 N-terminal domain"/>
    <property type="match status" value="3"/>
</dbReference>
<dbReference type="InterPro" id="IPR036291">
    <property type="entry name" value="NAD(P)-bd_dom_sf"/>
</dbReference>
<feature type="region of interest" description="Disordered" evidence="2">
    <location>
        <begin position="745"/>
        <end position="766"/>
    </location>
</feature>
<proteinExistence type="predicted"/>
<dbReference type="SMART" id="SM00698">
    <property type="entry name" value="MORN"/>
    <property type="match status" value="8"/>
</dbReference>
<dbReference type="Pfam" id="PF02493">
    <property type="entry name" value="MORN"/>
    <property type="match status" value="8"/>
</dbReference>
<evidence type="ECO:0000256" key="2">
    <source>
        <dbReference type="SAM" id="MobiDB-lite"/>
    </source>
</evidence>
<evidence type="ECO:0000259" key="3">
    <source>
        <dbReference type="Pfam" id="PF01370"/>
    </source>
</evidence>
<dbReference type="InterPro" id="IPR003409">
    <property type="entry name" value="MORN"/>
</dbReference>
<protein>
    <recommendedName>
        <fullName evidence="3">NAD-dependent epimerase/dehydratase domain-containing protein</fullName>
    </recommendedName>
</protein>